<dbReference type="AlphaFoldDB" id="A0A9Y2L4J2"/>
<dbReference type="Proteomes" id="UP001238334">
    <property type="component" value="Plasmid pQS-3"/>
</dbReference>
<sequence>MLDGTLSEIAETPEKCASEPIKLLVEYTHQPTGLVGIAVDVGHIRTRYPETTYLPLIAEKRLVAAVRFASHLNAPIQTMLTVNAAHLQRISSGSIFDIGHLWDGFQRYLELLRKWVTERGITWSCVWVREFTGGRNNHHGEHWHIALHLPPRHQQELTAQVAIWTGEVIGAHDGKKKCIARSLTGAWYLSKRYDNVGFYLGKATPKKRTRYGQLIKNDLREGQDYGGEGPIQGKRFGISRSIGDKAQQRQGWQ</sequence>
<gene>
    <name evidence="2" type="ORF">QPJ95_24020</name>
</gene>
<protein>
    <submittedName>
        <fullName evidence="2">Uncharacterized protein</fullName>
    </submittedName>
</protein>
<dbReference type="EMBL" id="CP127250">
    <property type="protein sequence ID" value="WIY27834.1"/>
    <property type="molecule type" value="Genomic_DNA"/>
</dbReference>
<keyword evidence="2" id="KW-0614">Plasmid</keyword>
<evidence type="ECO:0000313" key="3">
    <source>
        <dbReference type="Proteomes" id="UP001238334"/>
    </source>
</evidence>
<dbReference type="RefSeq" id="WP_270920985.1">
    <property type="nucleotide sequence ID" value="NZ_CP127250.1"/>
</dbReference>
<feature type="region of interest" description="Disordered" evidence="1">
    <location>
        <begin position="222"/>
        <end position="253"/>
    </location>
</feature>
<reference evidence="2 3" key="1">
    <citation type="submission" date="2023-06" db="EMBL/GenBank/DDBJ databases">
        <title>Parasedimentitalea psychrophila sp. nov., a psychrophilic bacterium isolated from deep-sea sediment.</title>
        <authorList>
            <person name="Li A."/>
        </authorList>
    </citation>
    <scope>NUCLEOTIDE SEQUENCE [LARGE SCALE GENOMIC DNA]</scope>
    <source>
        <strain evidence="2 3">QS115</strain>
        <plasmid evidence="2 3">pQS-3</plasmid>
    </source>
</reference>
<evidence type="ECO:0000256" key="1">
    <source>
        <dbReference type="SAM" id="MobiDB-lite"/>
    </source>
</evidence>
<evidence type="ECO:0000313" key="2">
    <source>
        <dbReference type="EMBL" id="WIY27834.1"/>
    </source>
</evidence>
<organism evidence="2 3">
    <name type="scientific">Parasedimentitalea psychrophila</name>
    <dbReference type="NCBI Taxonomy" id="2997337"/>
    <lineage>
        <taxon>Bacteria</taxon>
        <taxon>Pseudomonadati</taxon>
        <taxon>Pseudomonadota</taxon>
        <taxon>Alphaproteobacteria</taxon>
        <taxon>Rhodobacterales</taxon>
        <taxon>Paracoccaceae</taxon>
        <taxon>Parasedimentitalea</taxon>
    </lineage>
</organism>
<accession>A0A9Y2L4J2</accession>
<geneLocation type="plasmid" evidence="2 3">
    <name>pQS-3</name>
</geneLocation>
<dbReference type="KEGG" id="ppso:QPJ95_24020"/>
<keyword evidence="3" id="KW-1185">Reference proteome</keyword>
<name>A0A9Y2L4J2_9RHOB</name>
<proteinExistence type="predicted"/>